<keyword evidence="3" id="KW-1185">Reference proteome</keyword>
<comment type="caution">
    <text evidence="2">The sequence shown here is derived from an EMBL/GenBank/DDBJ whole genome shotgun (WGS) entry which is preliminary data.</text>
</comment>
<dbReference type="EMBL" id="LSMT01000283">
    <property type="protein sequence ID" value="PFX21294.1"/>
    <property type="molecule type" value="Genomic_DNA"/>
</dbReference>
<organism evidence="2 3">
    <name type="scientific">Stylophora pistillata</name>
    <name type="common">Smooth cauliflower coral</name>
    <dbReference type="NCBI Taxonomy" id="50429"/>
    <lineage>
        <taxon>Eukaryota</taxon>
        <taxon>Metazoa</taxon>
        <taxon>Cnidaria</taxon>
        <taxon>Anthozoa</taxon>
        <taxon>Hexacorallia</taxon>
        <taxon>Scleractinia</taxon>
        <taxon>Astrocoeniina</taxon>
        <taxon>Pocilloporidae</taxon>
        <taxon>Stylophora</taxon>
    </lineage>
</organism>
<feature type="domain" description="Phospholipase A2-like" evidence="1">
    <location>
        <begin position="299"/>
        <end position="356"/>
    </location>
</feature>
<dbReference type="Proteomes" id="UP000225706">
    <property type="component" value="Unassembled WGS sequence"/>
</dbReference>
<evidence type="ECO:0000313" key="3">
    <source>
        <dbReference type="Proteomes" id="UP000225706"/>
    </source>
</evidence>
<dbReference type="GO" id="GO:0005198">
    <property type="term" value="F:structural molecule activity"/>
    <property type="evidence" value="ECO:0007669"/>
    <property type="project" value="InterPro"/>
</dbReference>
<protein>
    <recommendedName>
        <fullName evidence="1">Phospholipase A2-like domain-containing protein</fullName>
    </recommendedName>
</protein>
<gene>
    <name evidence="2" type="ORF">AWC38_SpisGene14232</name>
</gene>
<sequence length="407" mass="44393">MDIKLTKINIRSQVGGSLLTSTLSLGRTLLPTVGKTLGLSASSGLANEGASQSVKVSSGRGVQTGGFLIPQNKINQLIQYKHLLTEKQRRDILGALQSGQGVRIKPTKTQMGSGIGTILASIVIPMAIDLVRNLVSGKGAPRIGGPPLKGGKEAPRLGAYMPQIPPPFKGSWPNRKVGRGGVLSDVGNSHSIGEMVLKGLANSGAYLARQGTAKAIKSDYAKNKIKQTAKKYLDQALDRFRNDLSKKISGGNIDYSQWYPMEMYAPFGVYGPTNPLYKGGAVDIRKMIGKLPKPKGGCTPSQYKYMGPYNPLDQQLVYDKNTGEVAKWNVKPYNKVDEIAAYHDTCYHMGKNKGDCDREMVKSLDKIPYREMPKWGQTARFLIDKKQKLGLGVKQKKSKNEKSPRVK</sequence>
<accession>A0A2B4RS81</accession>
<reference evidence="3" key="1">
    <citation type="journal article" date="2017" name="bioRxiv">
        <title>Comparative analysis of the genomes of Stylophora pistillata and Acropora digitifera provides evidence for extensive differences between species of corals.</title>
        <authorList>
            <person name="Voolstra C.R."/>
            <person name="Li Y."/>
            <person name="Liew Y.J."/>
            <person name="Baumgarten S."/>
            <person name="Zoccola D."/>
            <person name="Flot J.-F."/>
            <person name="Tambutte S."/>
            <person name="Allemand D."/>
            <person name="Aranda M."/>
        </authorList>
    </citation>
    <scope>NUCLEOTIDE SEQUENCE [LARGE SCALE GENOMIC DNA]</scope>
</reference>
<proteinExistence type="predicted"/>
<dbReference type="InterPro" id="IPR013607">
    <property type="entry name" value="Phospholipase_A2-like"/>
</dbReference>
<evidence type="ECO:0000313" key="2">
    <source>
        <dbReference type="EMBL" id="PFX21294.1"/>
    </source>
</evidence>
<evidence type="ECO:0000259" key="1">
    <source>
        <dbReference type="Pfam" id="PF08398"/>
    </source>
</evidence>
<name>A0A2B4RS81_STYPI</name>
<dbReference type="AlphaFoldDB" id="A0A2B4RS81"/>
<dbReference type="Pfam" id="PF08398">
    <property type="entry name" value="Phospholip_A2_4"/>
    <property type="match status" value="1"/>
</dbReference>